<sequence>MQYYHAGAYKRQWQVPQRCRASSACSSFAAVIVASLSPLHCPYIRSTPRLDPFDHKFASDHCDTMPPPSLSYASRSSATGYDPTTLSDDEDDTSTTTSTSQSFRASGIGYGVVLGFADGPIASTSSVELEDWKISRIGGEPTFPPLGSAPPTSSTLCPSCNRLMRLVTQIYCPLETSLYERVVYLFGCSNKTCRGKPTSLRAWRALSKWVDPEEVKRKKREEENQVRKGKEVKVDLGSLIFGGAGGVGATKASNPFAPSSNSASTPFAPAASTSTKPVHDAPPANLDPTSPTEAPIFRTWPGHPSIAAQYLTTSYEPTPSTSATRQLESTLSNLSLGDGDATTSQHREGKSAGGRTKKGAFSASGSSRSTGGAEGEAYEVQKIKGVDEVFLRLQERVAREPEQVIRYVGWGRQLSPGTPIERSSLFTRPSLSHRYEFAGEPLPFSAKSAPYQKIYQPSSDGIGIYSSRRVPVCKTCKSPSAFEYQAMPNLVNILNKVPRGRPNEGEEEEDSFDWASVWVFTCADECVNEQSQQAWREDVVLIEWEE</sequence>
<dbReference type="Proteomes" id="UP000249464">
    <property type="component" value="Unassembled WGS sequence"/>
</dbReference>
<dbReference type="STRING" id="796604.A0A2X0NEB8"/>
<feature type="region of interest" description="Disordered" evidence="1">
    <location>
        <begin position="257"/>
        <end position="300"/>
    </location>
</feature>
<feature type="compositionally biased region" description="Low complexity" evidence="1">
    <location>
        <begin position="257"/>
        <end position="274"/>
    </location>
</feature>
<name>A0A2X0NEB8_9BASI</name>
<evidence type="ECO:0000313" key="3">
    <source>
        <dbReference type="EMBL" id="SGZ25968.1"/>
    </source>
</evidence>
<accession>A0A2X0NEB8</accession>
<evidence type="ECO:0000256" key="1">
    <source>
        <dbReference type="SAM" id="MobiDB-lite"/>
    </source>
</evidence>
<feature type="region of interest" description="Disordered" evidence="1">
    <location>
        <begin position="333"/>
        <end position="375"/>
    </location>
</feature>
<evidence type="ECO:0000259" key="2">
    <source>
        <dbReference type="Pfam" id="PF04194"/>
    </source>
</evidence>
<feature type="region of interest" description="Disordered" evidence="1">
    <location>
        <begin position="68"/>
        <end position="101"/>
    </location>
</feature>
<dbReference type="PANTHER" id="PTHR47524:SF1">
    <property type="entry name" value="20S RRNA ACCUMULATION PROTEIN 4"/>
    <property type="match status" value="1"/>
</dbReference>
<dbReference type="InterPro" id="IPR007320">
    <property type="entry name" value="PDCD2_C"/>
</dbReference>
<dbReference type="EMBL" id="FQNC01000086">
    <property type="protein sequence ID" value="SGZ25968.1"/>
    <property type="molecule type" value="Genomic_DNA"/>
</dbReference>
<dbReference type="PANTHER" id="PTHR47524">
    <property type="entry name" value="20S RRNA ACCUMULATION PROTEIN 4"/>
    <property type="match status" value="1"/>
</dbReference>
<dbReference type="Pfam" id="PF04194">
    <property type="entry name" value="PDCD2_C"/>
    <property type="match status" value="1"/>
</dbReference>
<dbReference type="GO" id="GO:0005737">
    <property type="term" value="C:cytoplasm"/>
    <property type="evidence" value="ECO:0007669"/>
    <property type="project" value="InterPro"/>
</dbReference>
<protein>
    <submittedName>
        <fullName evidence="3">BQ5605_C024g09809 protein</fullName>
    </submittedName>
</protein>
<feature type="domain" description="Programmed cell death protein 2 C-terminal" evidence="2">
    <location>
        <begin position="387"/>
        <end position="544"/>
    </location>
</feature>
<dbReference type="AlphaFoldDB" id="A0A2X0NEB8"/>
<keyword evidence="4" id="KW-1185">Reference proteome</keyword>
<evidence type="ECO:0000313" key="4">
    <source>
        <dbReference type="Proteomes" id="UP000249464"/>
    </source>
</evidence>
<reference evidence="3 4" key="1">
    <citation type="submission" date="2016-11" db="EMBL/GenBank/DDBJ databases">
        <authorList>
            <person name="Jaros S."/>
            <person name="Januszkiewicz K."/>
            <person name="Wedrychowicz H."/>
        </authorList>
    </citation>
    <scope>NUCLEOTIDE SEQUENCE [LARGE SCALE GENOMIC DNA]</scope>
</reference>
<organism evidence="3 4">
    <name type="scientific">Microbotryum silenes-dioicae</name>
    <dbReference type="NCBI Taxonomy" id="796604"/>
    <lineage>
        <taxon>Eukaryota</taxon>
        <taxon>Fungi</taxon>
        <taxon>Dikarya</taxon>
        <taxon>Basidiomycota</taxon>
        <taxon>Pucciniomycotina</taxon>
        <taxon>Microbotryomycetes</taxon>
        <taxon>Microbotryales</taxon>
        <taxon>Microbotryaceae</taxon>
        <taxon>Microbotryum</taxon>
    </lineage>
</organism>
<dbReference type="GO" id="GO:0030490">
    <property type="term" value="P:maturation of SSU-rRNA"/>
    <property type="evidence" value="ECO:0007669"/>
    <property type="project" value="TreeGrafter"/>
</dbReference>
<proteinExistence type="predicted"/>
<gene>
    <name evidence="3" type="primary">BQ5605_C024g09809</name>
    <name evidence="3" type="ORF">BQ5605_C024G09809</name>
</gene>
<feature type="compositionally biased region" description="Low complexity" evidence="1">
    <location>
        <begin position="359"/>
        <end position="371"/>
    </location>
</feature>